<dbReference type="Pfam" id="PF02086">
    <property type="entry name" value="MethyltransfD12"/>
    <property type="match status" value="1"/>
</dbReference>
<evidence type="ECO:0000256" key="6">
    <source>
        <dbReference type="ARBA" id="ARBA00047942"/>
    </source>
</evidence>
<evidence type="ECO:0000256" key="5">
    <source>
        <dbReference type="ARBA" id="ARBA00022691"/>
    </source>
</evidence>
<keyword evidence="8" id="KW-1185">Reference proteome</keyword>
<evidence type="ECO:0000313" key="8">
    <source>
        <dbReference type="Proteomes" id="UP001228376"/>
    </source>
</evidence>
<proteinExistence type="inferred from homology"/>
<dbReference type="GO" id="GO:0032259">
    <property type="term" value="P:methylation"/>
    <property type="evidence" value="ECO:0007669"/>
    <property type="project" value="UniProtKB-KW"/>
</dbReference>
<dbReference type="EMBL" id="JAROCA020000001">
    <property type="protein sequence ID" value="MDY0404664.1"/>
    <property type="molecule type" value="Genomic_DNA"/>
</dbReference>
<dbReference type="NCBIfam" id="TIGR00571">
    <property type="entry name" value="dam"/>
    <property type="match status" value="1"/>
</dbReference>
<dbReference type="Gene3D" id="3.40.50.150">
    <property type="entry name" value="Vaccinia Virus protein VP39"/>
    <property type="match status" value="1"/>
</dbReference>
<protein>
    <recommendedName>
        <fullName evidence="2">site-specific DNA-methyltransferase (adenine-specific)</fullName>
        <ecNumber evidence="2">2.1.1.72</ecNumber>
    </recommendedName>
</protein>
<reference evidence="7 8" key="1">
    <citation type="submission" date="2023-10" db="EMBL/GenBank/DDBJ databases">
        <title>179-bfca-hs.</title>
        <authorList>
            <person name="Miliotis G."/>
            <person name="Sengupta P."/>
            <person name="Hameed A."/>
            <person name="Chuvochina M."/>
            <person name="Mcdonagh F."/>
            <person name="Simpson A.C."/>
            <person name="Singh N.K."/>
            <person name="Rekha P.D."/>
            <person name="Raman K."/>
            <person name="Hugenholtz P."/>
            <person name="Venkateswaran K."/>
        </authorList>
    </citation>
    <scope>NUCLEOTIDE SEQUENCE [LARGE SCALE GENOMIC DNA]</scope>
    <source>
        <strain evidence="7 8">179-BFC-A-HS</strain>
    </source>
</reference>
<name>A0ABU5CEC5_9BACI</name>
<dbReference type="Gene3D" id="1.10.1020.10">
    <property type="entry name" value="Adenine-specific Methyltransferase, Domain 2"/>
    <property type="match status" value="1"/>
</dbReference>
<dbReference type="Proteomes" id="UP001228376">
    <property type="component" value="Unassembled WGS sequence"/>
</dbReference>
<keyword evidence="5" id="KW-0949">S-adenosyl-L-methionine</keyword>
<evidence type="ECO:0000256" key="3">
    <source>
        <dbReference type="ARBA" id="ARBA00022603"/>
    </source>
</evidence>
<dbReference type="InterPro" id="IPR023095">
    <property type="entry name" value="Ade_MeTrfase_dom_2"/>
</dbReference>
<dbReference type="InterPro" id="IPR012327">
    <property type="entry name" value="MeTrfase_D12"/>
</dbReference>
<dbReference type="InterPro" id="IPR029063">
    <property type="entry name" value="SAM-dependent_MTases_sf"/>
</dbReference>
<evidence type="ECO:0000313" key="7">
    <source>
        <dbReference type="EMBL" id="MDY0404664.1"/>
    </source>
</evidence>
<dbReference type="InterPro" id="IPR012263">
    <property type="entry name" value="M_m6A_EcoRV"/>
</dbReference>
<evidence type="ECO:0000256" key="1">
    <source>
        <dbReference type="ARBA" id="ARBA00006594"/>
    </source>
</evidence>
<dbReference type="GO" id="GO:0009007">
    <property type="term" value="F:site-specific DNA-methyltransferase (adenine-specific) activity"/>
    <property type="evidence" value="ECO:0007669"/>
    <property type="project" value="UniProtKB-EC"/>
</dbReference>
<comment type="caution">
    <text evidence="7">The sequence shown here is derived from an EMBL/GenBank/DDBJ whole genome shotgun (WGS) entry which is preliminary data.</text>
</comment>
<dbReference type="PRINTS" id="PR00505">
    <property type="entry name" value="D12N6MTFRASE"/>
</dbReference>
<dbReference type="SUPFAM" id="SSF53335">
    <property type="entry name" value="S-adenosyl-L-methionine-dependent methyltransferases"/>
    <property type="match status" value="1"/>
</dbReference>
<keyword evidence="3 7" id="KW-0489">Methyltransferase</keyword>
<dbReference type="PANTHER" id="PTHR30481">
    <property type="entry name" value="DNA ADENINE METHYLASE"/>
    <property type="match status" value="1"/>
</dbReference>
<dbReference type="PANTHER" id="PTHR30481:SF3">
    <property type="entry name" value="DNA ADENINE METHYLASE"/>
    <property type="match status" value="1"/>
</dbReference>
<gene>
    <name evidence="7" type="ORF">P5G51_003935</name>
</gene>
<organism evidence="7 8">
    <name type="scientific">Tigheibacillus jepli</name>
    <dbReference type="NCBI Taxonomy" id="3035914"/>
    <lineage>
        <taxon>Bacteria</taxon>
        <taxon>Bacillati</taxon>
        <taxon>Bacillota</taxon>
        <taxon>Bacilli</taxon>
        <taxon>Bacillales</taxon>
        <taxon>Bacillaceae</taxon>
        <taxon>Tigheibacillus</taxon>
    </lineage>
</organism>
<evidence type="ECO:0000256" key="2">
    <source>
        <dbReference type="ARBA" id="ARBA00011900"/>
    </source>
</evidence>
<comment type="similarity">
    <text evidence="1">Belongs to the N(4)/N(6)-methyltransferase family.</text>
</comment>
<evidence type="ECO:0000256" key="4">
    <source>
        <dbReference type="ARBA" id="ARBA00022679"/>
    </source>
</evidence>
<keyword evidence="4 7" id="KW-0808">Transferase</keyword>
<comment type="catalytic activity">
    <reaction evidence="6">
        <text>a 2'-deoxyadenosine in DNA + S-adenosyl-L-methionine = an N(6)-methyl-2'-deoxyadenosine in DNA + S-adenosyl-L-homocysteine + H(+)</text>
        <dbReference type="Rhea" id="RHEA:15197"/>
        <dbReference type="Rhea" id="RHEA-COMP:12418"/>
        <dbReference type="Rhea" id="RHEA-COMP:12419"/>
        <dbReference type="ChEBI" id="CHEBI:15378"/>
        <dbReference type="ChEBI" id="CHEBI:57856"/>
        <dbReference type="ChEBI" id="CHEBI:59789"/>
        <dbReference type="ChEBI" id="CHEBI:90615"/>
        <dbReference type="ChEBI" id="CHEBI:90616"/>
        <dbReference type="EC" id="2.1.1.72"/>
    </reaction>
</comment>
<dbReference type="PIRSF" id="PIRSF000398">
    <property type="entry name" value="M_m6A_EcoRV"/>
    <property type="match status" value="1"/>
</dbReference>
<dbReference type="RefSeq" id="WP_306066894.1">
    <property type="nucleotide sequence ID" value="NZ_JAROCA020000001.1"/>
</dbReference>
<accession>A0ABU5CEC5</accession>
<dbReference type="EC" id="2.1.1.72" evidence="2"/>
<sequence>MVVTQQKNITKAKPFLKWAGGKTQLLPTIKQNLPLAALEGGTIKKYVEPFVGSGAVLFEIMSAFPQIEEADIYDINPELINVYKSIQYNVEELVEILHAYEDKYIPMGQEERKLFYYAIRKEFNNDLDFIERDYYPNIKRAAQFIFLNRTCFNGLYRVNKKGEYNVPMGQYKNPTICNEPVLIAANAFLKKVRIHLDDYRESQHLIDESTFVYLDPPYRPISKSSSFTSYSKFDFNDTNQIELRDYFKILDKKNAYVMLSNSDPKNNDISDNFFDNLYEEFHIQRVNASRRINSKASNRGEITELLIKNY</sequence>